<feature type="compositionally biased region" description="Polar residues" evidence="1">
    <location>
        <begin position="89"/>
        <end position="116"/>
    </location>
</feature>
<evidence type="ECO:0000256" key="1">
    <source>
        <dbReference type="SAM" id="MobiDB-lite"/>
    </source>
</evidence>
<keyword evidence="2" id="KW-0812">Transmembrane</keyword>
<keyword evidence="4" id="KW-1185">Reference proteome</keyword>
<dbReference type="AlphaFoldDB" id="A0A2N9B9U1"/>
<evidence type="ECO:0000256" key="2">
    <source>
        <dbReference type="SAM" id="Phobius"/>
    </source>
</evidence>
<keyword evidence="2" id="KW-0472">Membrane</keyword>
<accession>A0A2N9B9U1</accession>
<name>A0A2N9B9U1_STRCX</name>
<feature type="region of interest" description="Disordered" evidence="1">
    <location>
        <begin position="89"/>
        <end position="130"/>
    </location>
</feature>
<gene>
    <name evidence="3" type="ORF">SCNRRL3882_3577</name>
</gene>
<protein>
    <submittedName>
        <fullName evidence="3">Uncharacterized protein</fullName>
    </submittedName>
</protein>
<dbReference type="EMBL" id="LT963352">
    <property type="protein sequence ID" value="SOR80121.1"/>
    <property type="molecule type" value="Genomic_DNA"/>
</dbReference>
<evidence type="ECO:0000313" key="4">
    <source>
        <dbReference type="Proteomes" id="UP000235464"/>
    </source>
</evidence>
<feature type="transmembrane region" description="Helical" evidence="2">
    <location>
        <begin position="67"/>
        <end position="85"/>
    </location>
</feature>
<dbReference type="Proteomes" id="UP000235464">
    <property type="component" value="Chromosome I"/>
</dbReference>
<reference evidence="4" key="1">
    <citation type="submission" date="2017-11" db="EMBL/GenBank/DDBJ databases">
        <authorList>
            <person name="Wibberg D."/>
        </authorList>
    </citation>
    <scope>NUCLEOTIDE SEQUENCE [LARGE SCALE GENOMIC DNA]</scope>
</reference>
<evidence type="ECO:0000313" key="3">
    <source>
        <dbReference type="EMBL" id="SOR80121.1"/>
    </source>
</evidence>
<organism evidence="3 4">
    <name type="scientific">Streptomyces chartreusis NRRL 3882</name>
    <dbReference type="NCBI Taxonomy" id="1079985"/>
    <lineage>
        <taxon>Bacteria</taxon>
        <taxon>Bacillati</taxon>
        <taxon>Actinomycetota</taxon>
        <taxon>Actinomycetes</taxon>
        <taxon>Kitasatosporales</taxon>
        <taxon>Streptomycetaceae</taxon>
        <taxon>Streptomyces</taxon>
    </lineage>
</organism>
<proteinExistence type="predicted"/>
<keyword evidence="2" id="KW-1133">Transmembrane helix</keyword>
<dbReference type="OrthoDB" id="9988082at2"/>
<feature type="transmembrane region" description="Helical" evidence="2">
    <location>
        <begin position="34"/>
        <end position="55"/>
    </location>
</feature>
<dbReference type="RefSeq" id="WP_050810294.1">
    <property type="nucleotide sequence ID" value="NZ_LT962942.1"/>
</dbReference>
<sequence length="130" mass="13352">MLGVGHLHLCESISETLGQVRTHNAVMTPGQRTAAWSCAILFGLTLLGLGAYFLIVGLDEADKTASVVGSLTGLAGLGVSIVSLIQARGSSASRNAPSVRQSQQSGTRSTNIQSAGDLTIGDMNRLGGEK</sequence>